<dbReference type="Pfam" id="PF13374">
    <property type="entry name" value="TPR_10"/>
    <property type="match status" value="2"/>
</dbReference>
<gene>
    <name evidence="2" type="ORF">K3181_09560</name>
</gene>
<accession>A0ABS7JVT4</accession>
<keyword evidence="1" id="KW-0802">TPR repeat</keyword>
<comment type="caution">
    <text evidence="2">The sequence shown here is derived from an EMBL/GenBank/DDBJ whole genome shotgun (WGS) entry which is preliminary data.</text>
</comment>
<dbReference type="RefSeq" id="WP_221602752.1">
    <property type="nucleotide sequence ID" value="NZ_JAIGNU010000001.1"/>
</dbReference>
<name>A0ABS7JVT4_9SPHN</name>
<evidence type="ECO:0000313" key="2">
    <source>
        <dbReference type="EMBL" id="MBX7501688.1"/>
    </source>
</evidence>
<sequence length="447" mass="48355">MRHVMRNLRYLVLPLAAVAFLTGIEWLANNSAEAPVSAADWRKSGYGPASYEAARAQSDAEIALGKERVRNGRDQWLRQESLARGYLHRSRLSYTYDELAAAGKALSEAKRLAPTGSGPLLSDAVFAQMSHQLGRAESSLTAMDAWAVKSEPSMLAESVSLKGDIAFYRGEMGLAQSYYEKASAYGSDAGVAYRLAILSKARGDFDAAIRNFADANPKSQASTPFANASTAMHIGGVYLARGDYASAREWYETAHRLFPGYWLIEAHLAQAKALEGDLDGAIADMMVIARRAPSAEIIDALAMLLRADGRPEESRDWASKAAAIWEERLAQLPEAAYGHAVEHEIVFGSPTRALDLARRNLAARPYGESRVLLASALLSTGAVEGALQQLALAESSGWRSAPLYALRARALELSDNGDAAKKARAVAETLNPRIFEPEASLVWLSHG</sequence>
<dbReference type="Gene3D" id="1.25.40.10">
    <property type="entry name" value="Tetratricopeptide repeat domain"/>
    <property type="match status" value="2"/>
</dbReference>
<dbReference type="Proteomes" id="UP000782554">
    <property type="component" value="Unassembled WGS sequence"/>
</dbReference>
<keyword evidence="3" id="KW-1185">Reference proteome</keyword>
<dbReference type="InterPro" id="IPR019734">
    <property type="entry name" value="TPR_rpt"/>
</dbReference>
<dbReference type="SUPFAM" id="SSF48452">
    <property type="entry name" value="TPR-like"/>
    <property type="match status" value="1"/>
</dbReference>
<organism evidence="2 3">
    <name type="scientific">Qipengyuania mesophila</name>
    <dbReference type="NCBI Taxonomy" id="2867246"/>
    <lineage>
        <taxon>Bacteria</taxon>
        <taxon>Pseudomonadati</taxon>
        <taxon>Pseudomonadota</taxon>
        <taxon>Alphaproteobacteria</taxon>
        <taxon>Sphingomonadales</taxon>
        <taxon>Erythrobacteraceae</taxon>
        <taxon>Qipengyuania</taxon>
    </lineage>
</organism>
<evidence type="ECO:0000256" key="1">
    <source>
        <dbReference type="PROSITE-ProRule" id="PRU00339"/>
    </source>
</evidence>
<protein>
    <submittedName>
        <fullName evidence="2">Tetratricopeptide repeat protein</fullName>
    </submittedName>
</protein>
<evidence type="ECO:0000313" key="3">
    <source>
        <dbReference type="Proteomes" id="UP000782554"/>
    </source>
</evidence>
<dbReference type="InterPro" id="IPR011990">
    <property type="entry name" value="TPR-like_helical_dom_sf"/>
</dbReference>
<reference evidence="2 3" key="1">
    <citation type="submission" date="2021-08" db="EMBL/GenBank/DDBJ databases">
        <title>Comparative Genomics Analysis of the Genus Qipengyuania Reveals Extensive Genetic Diversity and Metabolic Versatility, Including the Description of Fifteen Novel Species.</title>
        <authorList>
            <person name="Liu Y."/>
        </authorList>
    </citation>
    <scope>NUCLEOTIDE SEQUENCE [LARGE SCALE GENOMIC DNA]</scope>
    <source>
        <strain evidence="2 3">YG27</strain>
    </source>
</reference>
<dbReference type="EMBL" id="JAIGNU010000001">
    <property type="protein sequence ID" value="MBX7501688.1"/>
    <property type="molecule type" value="Genomic_DNA"/>
</dbReference>
<dbReference type="PROSITE" id="PS50005">
    <property type="entry name" value="TPR"/>
    <property type="match status" value="1"/>
</dbReference>
<feature type="repeat" description="TPR" evidence="1">
    <location>
        <begin position="228"/>
        <end position="261"/>
    </location>
</feature>
<proteinExistence type="predicted"/>